<evidence type="ECO:0000259" key="4">
    <source>
        <dbReference type="PROSITE" id="PS50102"/>
    </source>
</evidence>
<dbReference type="SMART" id="SM01218">
    <property type="entry name" value="FoP_duplication"/>
    <property type="match status" value="1"/>
</dbReference>
<gene>
    <name evidence="5" type="ORF">R9X50_00609200</name>
</gene>
<dbReference type="AlphaFoldDB" id="A0AAQ3M949"/>
<dbReference type="InterPro" id="IPR012677">
    <property type="entry name" value="Nucleotide-bd_a/b_plait_sf"/>
</dbReference>
<dbReference type="InterPro" id="IPR051229">
    <property type="entry name" value="ALYREF_mRNA_export"/>
</dbReference>
<dbReference type="PROSITE" id="PS50102">
    <property type="entry name" value="RRM"/>
    <property type="match status" value="1"/>
</dbReference>
<feature type="compositionally biased region" description="Basic and acidic residues" evidence="3">
    <location>
        <begin position="40"/>
        <end position="91"/>
    </location>
</feature>
<dbReference type="Pfam" id="PF00076">
    <property type="entry name" value="RRM_1"/>
    <property type="match status" value="1"/>
</dbReference>
<feature type="compositionally biased region" description="Basic and acidic residues" evidence="3">
    <location>
        <begin position="253"/>
        <end position="268"/>
    </location>
</feature>
<proteinExistence type="predicted"/>
<dbReference type="GO" id="GO:0003729">
    <property type="term" value="F:mRNA binding"/>
    <property type="evidence" value="ECO:0007669"/>
    <property type="project" value="TreeGrafter"/>
</dbReference>
<name>A0AAQ3M949_9PEZI</name>
<evidence type="ECO:0000256" key="2">
    <source>
        <dbReference type="PROSITE-ProRule" id="PRU00176"/>
    </source>
</evidence>
<protein>
    <recommendedName>
        <fullName evidence="4">RRM domain-containing protein</fullName>
    </recommendedName>
</protein>
<dbReference type="CDD" id="cd12418">
    <property type="entry name" value="RRM_Aly_REF_like"/>
    <property type="match status" value="1"/>
</dbReference>
<sequence>MDRSLDEIISERPSANRGGRNNNNRSDREPRRGGQLPRGPRREEYPRDGIRKNRRDERTNIDSDWVHDRYEDERYDRQSRRGPRDDDRYEAPSRSGENAGAKVRVDNVHYDLTEEDLRGLFEQKGPTQSVRLLYDRMDRSQGTAFVTFFELRDAHRAIADFDGQIALGQPIRLTLVPNAPARAPAGLSLFDRMEKPERSLFDRMGGDDRDPPRRRNRSESPRRNRPAPENIDRYVPGRRASRSPPRRRGGARGGREAGRRPGQRREGGGRGPRQPKTDEDGRPMVGGRPKKTAEELDAEMADYFNKSNDGAVSAPNSNGAAAKNGAAAQATTVADDDIDMAL</sequence>
<dbReference type="InterPro" id="IPR000504">
    <property type="entry name" value="RRM_dom"/>
</dbReference>
<keyword evidence="1 2" id="KW-0694">RNA-binding</keyword>
<dbReference type="SUPFAM" id="SSF54928">
    <property type="entry name" value="RNA-binding domain, RBD"/>
    <property type="match status" value="1"/>
</dbReference>
<feature type="compositionally biased region" description="Basic residues" evidence="3">
    <location>
        <begin position="239"/>
        <end position="250"/>
    </location>
</feature>
<reference evidence="5 6" key="1">
    <citation type="submission" date="2023-11" db="EMBL/GenBank/DDBJ databases">
        <title>An acidophilic fungus is an integral part of prey digestion in a carnivorous sundew plant.</title>
        <authorList>
            <person name="Tsai I.J."/>
        </authorList>
    </citation>
    <scope>NUCLEOTIDE SEQUENCE [LARGE SCALE GENOMIC DNA]</scope>
    <source>
        <strain evidence="5">169a</strain>
    </source>
</reference>
<feature type="compositionally biased region" description="Basic and acidic residues" evidence="3">
    <location>
        <begin position="1"/>
        <end position="10"/>
    </location>
</feature>
<evidence type="ECO:0000256" key="3">
    <source>
        <dbReference type="SAM" id="MobiDB-lite"/>
    </source>
</evidence>
<feature type="region of interest" description="Disordered" evidence="3">
    <location>
        <begin position="1"/>
        <end position="102"/>
    </location>
</feature>
<dbReference type="GO" id="GO:0005634">
    <property type="term" value="C:nucleus"/>
    <property type="evidence" value="ECO:0007669"/>
    <property type="project" value="TreeGrafter"/>
</dbReference>
<dbReference type="Proteomes" id="UP001303373">
    <property type="component" value="Chromosome 10"/>
</dbReference>
<dbReference type="InterPro" id="IPR035979">
    <property type="entry name" value="RBD_domain_sf"/>
</dbReference>
<organism evidence="5 6">
    <name type="scientific">Acrodontium crateriforme</name>
    <dbReference type="NCBI Taxonomy" id="150365"/>
    <lineage>
        <taxon>Eukaryota</taxon>
        <taxon>Fungi</taxon>
        <taxon>Dikarya</taxon>
        <taxon>Ascomycota</taxon>
        <taxon>Pezizomycotina</taxon>
        <taxon>Dothideomycetes</taxon>
        <taxon>Dothideomycetidae</taxon>
        <taxon>Mycosphaerellales</taxon>
        <taxon>Teratosphaeriaceae</taxon>
        <taxon>Acrodontium</taxon>
    </lineage>
</organism>
<dbReference type="Gene3D" id="3.30.70.330">
    <property type="match status" value="1"/>
</dbReference>
<evidence type="ECO:0000313" key="6">
    <source>
        <dbReference type="Proteomes" id="UP001303373"/>
    </source>
</evidence>
<dbReference type="SMART" id="SM00360">
    <property type="entry name" value="RRM"/>
    <property type="match status" value="1"/>
</dbReference>
<feature type="domain" description="RRM" evidence="4">
    <location>
        <begin position="101"/>
        <end position="178"/>
    </location>
</feature>
<keyword evidence="6" id="KW-1185">Reference proteome</keyword>
<dbReference type="InterPro" id="IPR025715">
    <property type="entry name" value="FoP_C"/>
</dbReference>
<evidence type="ECO:0000256" key="1">
    <source>
        <dbReference type="ARBA" id="ARBA00022884"/>
    </source>
</evidence>
<feature type="region of interest" description="Disordered" evidence="3">
    <location>
        <begin position="187"/>
        <end position="342"/>
    </location>
</feature>
<evidence type="ECO:0000313" key="5">
    <source>
        <dbReference type="EMBL" id="WPH03215.1"/>
    </source>
</evidence>
<dbReference type="PANTHER" id="PTHR19965">
    <property type="entry name" value="RNA AND EXPORT FACTOR BINDING PROTEIN"/>
    <property type="match status" value="1"/>
</dbReference>
<dbReference type="PANTHER" id="PTHR19965:SF82">
    <property type="entry name" value="THO COMPLEX SUBUNIT 4"/>
    <property type="match status" value="1"/>
</dbReference>
<accession>A0AAQ3M949</accession>
<dbReference type="EMBL" id="CP138589">
    <property type="protein sequence ID" value="WPH03215.1"/>
    <property type="molecule type" value="Genomic_DNA"/>
</dbReference>
<feature type="compositionally biased region" description="Basic and acidic residues" evidence="3">
    <location>
        <begin position="191"/>
        <end position="222"/>
    </location>
</feature>
<feature type="compositionally biased region" description="Low complexity" evidence="3">
    <location>
        <begin position="313"/>
        <end position="333"/>
    </location>
</feature>